<evidence type="ECO:0000256" key="1">
    <source>
        <dbReference type="ARBA" id="ARBA00023157"/>
    </source>
</evidence>
<feature type="signal peptide" evidence="2">
    <location>
        <begin position="1"/>
        <end position="23"/>
    </location>
</feature>
<dbReference type="InterPro" id="IPR023346">
    <property type="entry name" value="Lysozyme-like_dom_sf"/>
</dbReference>
<evidence type="ECO:0000256" key="2">
    <source>
        <dbReference type="SAM" id="SignalP"/>
    </source>
</evidence>
<organism evidence="4 5">
    <name type="scientific">Sphagnum troendelagicum</name>
    <dbReference type="NCBI Taxonomy" id="128251"/>
    <lineage>
        <taxon>Eukaryota</taxon>
        <taxon>Viridiplantae</taxon>
        <taxon>Streptophyta</taxon>
        <taxon>Embryophyta</taxon>
        <taxon>Bryophyta</taxon>
        <taxon>Sphagnophytina</taxon>
        <taxon>Sphagnopsida</taxon>
        <taxon>Sphagnales</taxon>
        <taxon>Sphagnaceae</taxon>
        <taxon>Sphagnum</taxon>
    </lineage>
</organism>
<gene>
    <name evidence="4" type="ORF">CSSPTR1EN2_LOCUS23427</name>
</gene>
<dbReference type="PIRSF" id="PIRSF001060">
    <property type="entry name" value="Endochitinase"/>
    <property type="match status" value="1"/>
</dbReference>
<proteinExistence type="predicted"/>
<accession>A0ABP0V672</accession>
<dbReference type="InterPro" id="IPR016283">
    <property type="entry name" value="Glyco_hydro_19"/>
</dbReference>
<feature type="domain" description="Glycoside hydrolase family 19 catalytic" evidence="3">
    <location>
        <begin position="212"/>
        <end position="222"/>
    </location>
</feature>
<dbReference type="CDD" id="cd00325">
    <property type="entry name" value="chitinase_GH19"/>
    <property type="match status" value="1"/>
</dbReference>
<sequence>MKGGGRQWTVVVASLVMVVVVLAAMPQTAQAKTATDPRLAVLASCLNAVKLTGVRPETCNKTVSDLVTVDVFEAMFNHRNDPTAHAQGFWTFDSFMDAAKIYEPLGFGSIGGLDIQNRELAAFFAHVAHSTSCGWSGAKDGPYAWGLCYNQELAPDQLYCKESLLYPCVPGVGYQGRGAFPIYWNYNYGPTGIALNADLLHHPEILTNNATLAFQAAVWFWMTPALTRPSPHQIMIGEWQPTKNDTLAHRLPGFGMTINVIAGDEECGHGEDPRMGDRIGTYQKFLTSWFGNVDPGENIDCGLQGVVPLAYAAI</sequence>
<dbReference type="Proteomes" id="UP001497512">
    <property type="component" value="Chromosome 9"/>
</dbReference>
<dbReference type="PANTHER" id="PTHR22595:SF96">
    <property type="entry name" value="CHITINASE"/>
    <property type="match status" value="1"/>
</dbReference>
<keyword evidence="5" id="KW-1185">Reference proteome</keyword>
<dbReference type="EMBL" id="OZ019901">
    <property type="protein sequence ID" value="CAK9237027.1"/>
    <property type="molecule type" value="Genomic_DNA"/>
</dbReference>
<keyword evidence="1" id="KW-1015">Disulfide bond</keyword>
<dbReference type="PROSITE" id="PS00774">
    <property type="entry name" value="CHITINASE_19_2"/>
    <property type="match status" value="1"/>
</dbReference>
<dbReference type="PANTHER" id="PTHR22595">
    <property type="entry name" value="CHITINASE-RELATED"/>
    <property type="match status" value="1"/>
</dbReference>
<name>A0ABP0V672_9BRYO</name>
<dbReference type="Gene3D" id="1.10.530.10">
    <property type="match status" value="1"/>
</dbReference>
<evidence type="ECO:0000313" key="5">
    <source>
        <dbReference type="Proteomes" id="UP001497512"/>
    </source>
</evidence>
<protein>
    <recommendedName>
        <fullName evidence="3">Glycoside hydrolase family 19 catalytic domain-containing protein</fullName>
    </recommendedName>
</protein>
<evidence type="ECO:0000313" key="4">
    <source>
        <dbReference type="EMBL" id="CAK9237027.1"/>
    </source>
</evidence>
<feature type="chain" id="PRO_5047242711" description="Glycoside hydrolase family 19 catalytic domain-containing protein" evidence="2">
    <location>
        <begin position="24"/>
        <end position="314"/>
    </location>
</feature>
<keyword evidence="2" id="KW-0732">Signal</keyword>
<dbReference type="SUPFAM" id="SSF53955">
    <property type="entry name" value="Lysozyme-like"/>
    <property type="match status" value="1"/>
</dbReference>
<evidence type="ECO:0000259" key="3">
    <source>
        <dbReference type="PROSITE" id="PS00774"/>
    </source>
</evidence>
<dbReference type="Pfam" id="PF00182">
    <property type="entry name" value="Glyco_hydro_19"/>
    <property type="match status" value="1"/>
</dbReference>
<dbReference type="Gene3D" id="3.30.20.10">
    <property type="entry name" value="Endochitinase, domain 2"/>
    <property type="match status" value="1"/>
</dbReference>
<dbReference type="InterPro" id="IPR000726">
    <property type="entry name" value="Glyco_hydro_19_cat"/>
</dbReference>
<reference evidence="4" key="1">
    <citation type="submission" date="2024-02" db="EMBL/GenBank/DDBJ databases">
        <authorList>
            <consortium name="ELIXIR-Norway"/>
            <consortium name="Elixir Norway"/>
        </authorList>
    </citation>
    <scope>NUCLEOTIDE SEQUENCE</scope>
</reference>